<reference evidence="1" key="1">
    <citation type="submission" date="2021-02" db="EMBL/GenBank/DDBJ databases">
        <title>Sequencing the genomes of 1000 actinobacteria strains.</title>
        <authorList>
            <person name="Klenk H.-P."/>
        </authorList>
    </citation>
    <scope>NUCLEOTIDE SEQUENCE</scope>
    <source>
        <strain evidence="1">DSM 22850</strain>
    </source>
</reference>
<keyword evidence="2" id="KW-1185">Reference proteome</keyword>
<evidence type="ECO:0000313" key="2">
    <source>
        <dbReference type="Proteomes" id="UP000675163"/>
    </source>
</evidence>
<dbReference type="AlphaFoldDB" id="A0A940PRJ5"/>
<dbReference type="Proteomes" id="UP000675163">
    <property type="component" value="Unassembled WGS sequence"/>
</dbReference>
<dbReference type="RefSeq" id="WP_209704492.1">
    <property type="nucleotide sequence ID" value="NZ_JAFIDA010000001.1"/>
</dbReference>
<name>A0A940PRJ5_9MICO</name>
<protein>
    <submittedName>
        <fullName evidence="1">Uncharacterized protein</fullName>
    </submittedName>
</protein>
<comment type="caution">
    <text evidence="1">The sequence shown here is derived from an EMBL/GenBank/DDBJ whole genome shotgun (WGS) entry which is preliminary data.</text>
</comment>
<proteinExistence type="predicted"/>
<organism evidence="1 2">
    <name type="scientific">Leucobacter exalbidus</name>
    <dbReference type="NCBI Taxonomy" id="662960"/>
    <lineage>
        <taxon>Bacteria</taxon>
        <taxon>Bacillati</taxon>
        <taxon>Actinomycetota</taxon>
        <taxon>Actinomycetes</taxon>
        <taxon>Micrococcales</taxon>
        <taxon>Microbacteriaceae</taxon>
        <taxon>Leucobacter</taxon>
    </lineage>
</organism>
<gene>
    <name evidence="1" type="ORF">JOF28_000700</name>
</gene>
<evidence type="ECO:0000313" key="1">
    <source>
        <dbReference type="EMBL" id="MBP1325468.1"/>
    </source>
</evidence>
<sequence length="95" mass="10223">MIGELFSMNATNFGRAAQRAMYLPVGSPVITELVTISGDTYTGLGLRVTGPGGYNRTIPIDDERVQACIHGKQEPQAFVDDLEAQLRQAVEEAGP</sequence>
<dbReference type="EMBL" id="JAFIDA010000001">
    <property type="protein sequence ID" value="MBP1325468.1"/>
    <property type="molecule type" value="Genomic_DNA"/>
</dbReference>
<accession>A0A940PRJ5</accession>